<sequence length="218" mass="24492">MERFGLEVTNDSDVVTIDSEYNRMCIFHKGRYDGSGNYATVVFQNPVKTIEPPLFFVRPDNNVNGISLGIIYGGGPGNWTSCTIASENPHGNIIVAAFDAQPISDFGLRLWNSDEKMIFDSGASTLNFTRVYQNYTYTHSVKSVTGEWTNWYYVPLEYSLGDYVMSNNRRVPMMANNNTSRRVQTQFDFSGNALRIGLSAFQNPYAFTLCAVFGKPFA</sequence>
<evidence type="ECO:0000313" key="2">
    <source>
        <dbReference type="EMBL" id="WMN19279.1"/>
    </source>
</evidence>
<gene>
    <name evidence="2" type="ORF">QL104_07700</name>
    <name evidence="1" type="ORF">QL104_19745</name>
</gene>
<evidence type="ECO:0000313" key="1">
    <source>
        <dbReference type="EMBL" id="WMN15592.1"/>
    </source>
</evidence>
<evidence type="ECO:0000313" key="3">
    <source>
        <dbReference type="Proteomes" id="UP001237292"/>
    </source>
</evidence>
<name>A0ABY9NBJ9_9PSED</name>
<organism evidence="1 3">
    <name type="scientific">Pseudomonas piscis</name>
    <dbReference type="NCBI Taxonomy" id="2614538"/>
    <lineage>
        <taxon>Bacteria</taxon>
        <taxon>Pseudomonadati</taxon>
        <taxon>Pseudomonadota</taxon>
        <taxon>Gammaproteobacteria</taxon>
        <taxon>Pseudomonadales</taxon>
        <taxon>Pseudomonadaceae</taxon>
        <taxon>Pseudomonas</taxon>
    </lineage>
</organism>
<dbReference type="RefSeq" id="WP_282877624.1">
    <property type="nucleotide sequence ID" value="NZ_CP133164.1"/>
</dbReference>
<accession>A0ABY9NBJ9</accession>
<reference evidence="1 3" key="1">
    <citation type="journal article" date="2023" name="Access Microbiol">
        <title>The genome of a steinernematid-associated Pseudomonas piscis bacterium encodes the biosynthesis of insect toxins.</title>
        <authorList>
            <person name="Awori R.M."/>
            <person name="Hendre P."/>
            <person name="Amugune N.O."/>
        </authorList>
    </citation>
    <scope>NUCLEOTIDE SEQUENCE [LARGE SCALE GENOMIC DNA]</scope>
    <source>
        <strain evidence="1 3">75</strain>
    </source>
</reference>
<dbReference type="Proteomes" id="UP001237292">
    <property type="component" value="Chromosome"/>
</dbReference>
<keyword evidence="3" id="KW-1185">Reference proteome</keyword>
<evidence type="ECO:0008006" key="4">
    <source>
        <dbReference type="Google" id="ProtNLM"/>
    </source>
</evidence>
<dbReference type="EMBL" id="CP133164">
    <property type="protein sequence ID" value="WMN19279.1"/>
    <property type="molecule type" value="Genomic_DNA"/>
</dbReference>
<dbReference type="EMBL" id="CP133164">
    <property type="protein sequence ID" value="WMN15592.1"/>
    <property type="molecule type" value="Genomic_DNA"/>
</dbReference>
<proteinExistence type="predicted"/>
<protein>
    <recommendedName>
        <fullName evidence="4">Phage tail protein</fullName>
    </recommendedName>
</protein>